<dbReference type="Proteomes" id="UP000199213">
    <property type="component" value="Unassembled WGS sequence"/>
</dbReference>
<gene>
    <name evidence="1" type="ORF">SAMN04487820_10962</name>
</gene>
<dbReference type="EMBL" id="FNFM01000009">
    <property type="protein sequence ID" value="SDK54511.1"/>
    <property type="molecule type" value="Genomic_DNA"/>
</dbReference>
<evidence type="ECO:0000313" key="2">
    <source>
        <dbReference type="Proteomes" id="UP000199213"/>
    </source>
</evidence>
<evidence type="ECO:0000313" key="1">
    <source>
        <dbReference type="EMBL" id="SDK54511.1"/>
    </source>
</evidence>
<reference evidence="2" key="1">
    <citation type="submission" date="2016-10" db="EMBL/GenBank/DDBJ databases">
        <authorList>
            <person name="Varghese N."/>
            <person name="Submissions S."/>
        </authorList>
    </citation>
    <scope>NUCLEOTIDE SEQUENCE [LARGE SCALE GENOMIC DNA]</scope>
    <source>
        <strain evidence="2">DSM 45460</strain>
    </source>
</reference>
<name>A0A1G9CS28_ACTMZ</name>
<dbReference type="RefSeq" id="WP_092629356.1">
    <property type="nucleotide sequence ID" value="NZ_FNFM01000009.1"/>
</dbReference>
<dbReference type="AlphaFoldDB" id="A0A1G9CS28"/>
<dbReference type="OrthoDB" id="4105213at2"/>
<protein>
    <submittedName>
        <fullName evidence="1">Uncharacterized protein</fullName>
    </submittedName>
</protein>
<keyword evidence="2" id="KW-1185">Reference proteome</keyword>
<accession>A0A1G9CS28</accession>
<sequence>MAAKWICPECEEEAINTPPTKATPQLTAEGLPEWSHRDGEPLCPVMSSSGYVPAKPISQ</sequence>
<organism evidence="1 2">
    <name type="scientific">Actinopolyspora mzabensis</name>
    <dbReference type="NCBI Taxonomy" id="995066"/>
    <lineage>
        <taxon>Bacteria</taxon>
        <taxon>Bacillati</taxon>
        <taxon>Actinomycetota</taxon>
        <taxon>Actinomycetes</taxon>
        <taxon>Actinopolysporales</taxon>
        <taxon>Actinopolysporaceae</taxon>
        <taxon>Actinopolyspora</taxon>
    </lineage>
</organism>
<proteinExistence type="predicted"/>